<keyword evidence="5" id="KW-0472">Membrane</keyword>
<dbReference type="OrthoDB" id="1724197at2759"/>
<dbReference type="EMBL" id="VWRR01000004">
    <property type="protein sequence ID" value="KAF6004258.1"/>
    <property type="molecule type" value="Genomic_DNA"/>
</dbReference>
<dbReference type="GO" id="GO:0005741">
    <property type="term" value="C:mitochondrial outer membrane"/>
    <property type="evidence" value="ECO:0007669"/>
    <property type="project" value="UniProtKB-SubCell"/>
</dbReference>
<dbReference type="Pfam" id="PF01103">
    <property type="entry name" value="Omp85"/>
    <property type="match status" value="1"/>
</dbReference>
<dbReference type="Proteomes" id="UP000530660">
    <property type="component" value="Unassembled WGS sequence"/>
</dbReference>
<evidence type="ECO:0000256" key="5">
    <source>
        <dbReference type="ARBA" id="ARBA00023136"/>
    </source>
</evidence>
<dbReference type="PANTHER" id="PTHR12815:SF18">
    <property type="entry name" value="SORTING AND ASSEMBLY MACHINERY COMPONENT 50 HOMOLOG"/>
    <property type="match status" value="1"/>
</dbReference>
<comment type="caution">
    <text evidence="7">The sequence shown here is derived from an EMBL/GenBank/DDBJ whole genome shotgun (WGS) entry which is preliminary data.</text>
</comment>
<accession>A0A7J7IMI6</accession>
<keyword evidence="8" id="KW-1185">Reference proteome</keyword>
<dbReference type="PANTHER" id="PTHR12815">
    <property type="entry name" value="SORTING AND ASSEMBLY MACHINERY SAMM50 PROTEIN FAMILY MEMBER"/>
    <property type="match status" value="1"/>
</dbReference>
<dbReference type="Gene3D" id="2.40.160.50">
    <property type="entry name" value="membrane protein fhac: a member of the omp85/tpsb transporter family"/>
    <property type="match status" value="1"/>
</dbReference>
<protein>
    <submittedName>
        <fullName evidence="7">Sorting and assembly machinery component 50</fullName>
    </submittedName>
</protein>
<keyword evidence="4" id="KW-0812">Transmembrane</keyword>
<evidence type="ECO:0000256" key="1">
    <source>
        <dbReference type="ARBA" id="ARBA00004374"/>
    </source>
</evidence>
<dbReference type="InterPro" id="IPR000184">
    <property type="entry name" value="Bac_surfAg_D15"/>
</dbReference>
<evidence type="ECO:0000256" key="4">
    <source>
        <dbReference type="ARBA" id="ARBA00022692"/>
    </source>
</evidence>
<evidence type="ECO:0000259" key="6">
    <source>
        <dbReference type="Pfam" id="PF01103"/>
    </source>
</evidence>
<name>A0A7J7IMI6_9RHOD</name>
<dbReference type="AlphaFoldDB" id="A0A7J7IMI6"/>
<comment type="subcellular location">
    <subcellularLocation>
        <location evidence="1">Mitochondrion outer membrane</location>
        <topology evidence="1">Multi-pass membrane protein</topology>
    </subcellularLocation>
</comment>
<dbReference type="InterPro" id="IPR039910">
    <property type="entry name" value="D15-like"/>
</dbReference>
<keyword evidence="3" id="KW-1134">Transmembrane beta strand</keyword>
<sequence>MAPGRDQAGQAPRDLNGSLRDILRETVRLQQIIIRGAERTQLDYVQNILDASLSPGPSASSESEKADDALTLEQLLDRASLATERLRQTECFRAVDILIDESAQTESGVANTIALPCEAVVTFREAPPFSLRVGASTDTRTGETSLELDGGLINFTGAGDSLHCQLGAGLGASGIAITSLSGLAALVHPNRYLFSKQTASNRLSFGWRKPHPWGLLDTLATASFESALLNRLDTSSYSEFQRSFEAGIQTPVGRFAYECSWRELGQVAPHASMKVREQAGHSVKSSIKYAWMQDSRDDSLAPLVSSRGLAAIQRLVFLRSEVSWQWHAPLAAGHVDEEASVADEPNEVSADTQAMMASARSPLIFSIGAQAGIIVPLQRFLIRSSKHKGEYGGSSGYGAFRPRICDRFFIGGSMNTFRGFRNRGLGPSADGDAIGGDVYYKLGIHLGVPMPINALARSLGLQFHTFCTAGDCREWSDVVSWRHGWRLSAGLGLAFCTSLGRLELNWVRALRRSAGDRFDEGFSISFFQTFSP</sequence>
<gene>
    <name evidence="7" type="primary">SAMM50</name>
    <name evidence="7" type="ORF">F1559_004420</name>
</gene>
<proteinExistence type="inferred from homology"/>
<organism evidence="7 8">
    <name type="scientific">Cyanidiococcus yangmingshanensis</name>
    <dbReference type="NCBI Taxonomy" id="2690220"/>
    <lineage>
        <taxon>Eukaryota</taxon>
        <taxon>Rhodophyta</taxon>
        <taxon>Bangiophyceae</taxon>
        <taxon>Cyanidiales</taxon>
        <taxon>Cyanidiaceae</taxon>
        <taxon>Cyanidiococcus</taxon>
    </lineage>
</organism>
<comment type="similarity">
    <text evidence="2">Belongs to the SAM50/omp85 family.</text>
</comment>
<evidence type="ECO:0000256" key="2">
    <source>
        <dbReference type="ARBA" id="ARBA00010913"/>
    </source>
</evidence>
<evidence type="ECO:0000256" key="3">
    <source>
        <dbReference type="ARBA" id="ARBA00022452"/>
    </source>
</evidence>
<evidence type="ECO:0000313" key="8">
    <source>
        <dbReference type="Proteomes" id="UP000530660"/>
    </source>
</evidence>
<evidence type="ECO:0000313" key="7">
    <source>
        <dbReference type="EMBL" id="KAF6004258.1"/>
    </source>
</evidence>
<reference evidence="7 8" key="1">
    <citation type="journal article" date="2020" name="J. Phycol.">
        <title>Comparative genome analysis reveals Cyanidiococcus gen. nov., a new extremophilic red algal genus sister to Cyanidioschyzon (Cyanidioschyzonaceae, Rhodophyta).</title>
        <authorList>
            <person name="Liu S.-L."/>
            <person name="Chiang Y.-R."/>
            <person name="Yoon H.S."/>
            <person name="Fu H.-Y."/>
        </authorList>
    </citation>
    <scope>NUCLEOTIDE SEQUENCE [LARGE SCALE GENOMIC DNA]</scope>
    <source>
        <strain evidence="7 8">THAL066</strain>
    </source>
</reference>
<feature type="domain" description="Bacterial surface antigen (D15)" evidence="6">
    <location>
        <begin position="154"/>
        <end position="530"/>
    </location>
</feature>